<organism evidence="1">
    <name type="scientific">marine sediment metagenome</name>
    <dbReference type="NCBI Taxonomy" id="412755"/>
    <lineage>
        <taxon>unclassified sequences</taxon>
        <taxon>metagenomes</taxon>
        <taxon>ecological metagenomes</taxon>
    </lineage>
</organism>
<accession>A0A1B6NWS9</accession>
<dbReference type="AlphaFoldDB" id="A0A1B6NWS9"/>
<proteinExistence type="predicted"/>
<evidence type="ECO:0000313" key="1">
    <source>
        <dbReference type="EMBL" id="KTF07197.1"/>
    </source>
</evidence>
<gene>
    <name evidence="1" type="ORF">MGSAQ_001308</name>
</gene>
<name>A0A1B6NWS9_9ZZZZ</name>
<feature type="non-terminal residue" evidence="1">
    <location>
        <position position="1"/>
    </location>
</feature>
<reference evidence="1" key="1">
    <citation type="submission" date="2013-11" db="EMBL/GenBank/DDBJ databases">
        <title>Microbial diversity, functional groups and degradation webs in Northern and Southern Mediterranean and Red Sea marine crude oil polluted sites.</title>
        <authorList>
            <person name="Daffonchio D."/>
            <person name="Mapelli F."/>
            <person name="Ferrer M."/>
            <person name="Richter M."/>
            <person name="Cherif A."/>
            <person name="Malkawi H.I."/>
            <person name="Yakimov M.M."/>
            <person name="Abdel-Fattah Y.R."/>
            <person name="Blaghen M."/>
            <person name="Golyshin P.N."/>
            <person name="Kalogerakis N."/>
            <person name="Boon N."/>
            <person name="Magagnini M."/>
            <person name="Fava F."/>
        </authorList>
    </citation>
    <scope>NUCLEOTIDE SEQUENCE</scope>
</reference>
<comment type="caution">
    <text evidence="1">The sequence shown here is derived from an EMBL/GenBank/DDBJ whole genome shotgun (WGS) entry which is preliminary data.</text>
</comment>
<protein>
    <submittedName>
        <fullName evidence="1">Uncharacterized protein</fullName>
    </submittedName>
</protein>
<sequence length="41" mass="4318">QGPGNLSDAPKRILKTQLAAAEATSTETPGPMVELIETFCM</sequence>
<dbReference type="EMBL" id="AYSL01000697">
    <property type="protein sequence ID" value="KTF07197.1"/>
    <property type="molecule type" value="Genomic_DNA"/>
</dbReference>